<dbReference type="GO" id="GO:0006508">
    <property type="term" value="P:proteolysis"/>
    <property type="evidence" value="ECO:0007669"/>
    <property type="project" value="UniProtKB-KW"/>
</dbReference>
<dbReference type="RefSeq" id="WP_019691108.1">
    <property type="nucleotide sequence ID" value="NZ_AFOY02000015.1"/>
</dbReference>
<evidence type="ECO:0000256" key="1">
    <source>
        <dbReference type="ARBA" id="ARBA00022670"/>
    </source>
</evidence>
<keyword evidence="1" id="KW-0645">Protease</keyword>
<dbReference type="InterPro" id="IPR001405">
    <property type="entry name" value="UPF0758"/>
</dbReference>
<keyword evidence="2" id="KW-0479">Metal-binding</keyword>
<dbReference type="PANTHER" id="PTHR30471:SF3">
    <property type="entry name" value="UPF0758 PROTEIN YEES-RELATED"/>
    <property type="match status" value="1"/>
</dbReference>
<dbReference type="PROSITE" id="PS50249">
    <property type="entry name" value="MPN"/>
    <property type="match status" value="1"/>
</dbReference>
<comment type="caution">
    <text evidence="7">The sequence shown here is derived from an EMBL/GenBank/DDBJ whole genome shotgun (WGS) entry which is preliminary data.</text>
</comment>
<name>A0A010T5B8_PSEFL</name>
<evidence type="ECO:0000313" key="8">
    <source>
        <dbReference type="Proteomes" id="UP000022611"/>
    </source>
</evidence>
<keyword evidence="5" id="KW-0482">Metalloprotease</keyword>
<keyword evidence="4" id="KW-0862">Zinc</keyword>
<evidence type="ECO:0000256" key="3">
    <source>
        <dbReference type="ARBA" id="ARBA00022801"/>
    </source>
</evidence>
<dbReference type="GO" id="GO:0046872">
    <property type="term" value="F:metal ion binding"/>
    <property type="evidence" value="ECO:0007669"/>
    <property type="project" value="UniProtKB-KW"/>
</dbReference>
<feature type="domain" description="MPN" evidence="6">
    <location>
        <begin position="43"/>
        <end position="168"/>
    </location>
</feature>
<dbReference type="Proteomes" id="UP000022611">
    <property type="component" value="Unassembled WGS sequence"/>
</dbReference>
<dbReference type="PANTHER" id="PTHR30471">
    <property type="entry name" value="DNA REPAIR PROTEIN RADC"/>
    <property type="match status" value="1"/>
</dbReference>
<dbReference type="Gene3D" id="3.40.140.10">
    <property type="entry name" value="Cytidine Deaminase, domain 2"/>
    <property type="match status" value="1"/>
</dbReference>
<reference evidence="7 8" key="1">
    <citation type="journal article" date="2011" name="J. Bacteriol.">
        <title>Draft genome sequence of the polycyclic aromatic hydrocarbon-degrading, genetically engineered bioluminescent bioreporter Pseudomonas fluorescens HK44.</title>
        <authorList>
            <person name="Chauhan A."/>
            <person name="Layton A.C."/>
            <person name="Williams D.E."/>
            <person name="Smartt A.E."/>
            <person name="Ripp S."/>
            <person name="Karpinets T.V."/>
            <person name="Brown S.D."/>
            <person name="Sayler G.S."/>
        </authorList>
    </citation>
    <scope>NUCLEOTIDE SEQUENCE [LARGE SCALE GENOMIC DNA]</scope>
    <source>
        <strain evidence="7 8">HK44</strain>
    </source>
</reference>
<protein>
    <submittedName>
        <fullName evidence="7">DNA repair protein RadC</fullName>
    </submittedName>
</protein>
<keyword evidence="3" id="KW-0378">Hydrolase</keyword>
<proteinExistence type="predicted"/>
<dbReference type="CDD" id="cd08071">
    <property type="entry name" value="MPN_DUF2466"/>
    <property type="match status" value="1"/>
</dbReference>
<dbReference type="InterPro" id="IPR037518">
    <property type="entry name" value="MPN"/>
</dbReference>
<evidence type="ECO:0000259" key="6">
    <source>
        <dbReference type="PROSITE" id="PS50249"/>
    </source>
</evidence>
<gene>
    <name evidence="7" type="ORF">HK44_002950</name>
</gene>
<dbReference type="OrthoDB" id="9804482at2"/>
<evidence type="ECO:0000256" key="4">
    <source>
        <dbReference type="ARBA" id="ARBA00022833"/>
    </source>
</evidence>
<dbReference type="PATRIC" id="fig|1042209.11.peg.2938"/>
<dbReference type="InterPro" id="IPR025657">
    <property type="entry name" value="RadC_JAB"/>
</dbReference>
<dbReference type="HOGENOM" id="CLU_073529_3_1_6"/>
<dbReference type="Pfam" id="PF04002">
    <property type="entry name" value="RadC"/>
    <property type="match status" value="1"/>
</dbReference>
<sequence length="168" mass="18530">MKYHKLRAGEASGTYVMESPITEADILQMAQQLAMSRLSKGRALTEPKHVFSHLQTLLQYHEHEVFALLLLDTQHRVIGFQELFRGTLDGARVSPREVVKIALEHNAAAVILVHKVNNHPSGESGPSQADRALTTSLKNALNMIGTQILDYVVVADEGCVSQAERGHL</sequence>
<evidence type="ECO:0000256" key="2">
    <source>
        <dbReference type="ARBA" id="ARBA00022723"/>
    </source>
</evidence>
<evidence type="ECO:0000313" key="7">
    <source>
        <dbReference type="EMBL" id="EXF92697.1"/>
    </source>
</evidence>
<dbReference type="eggNOG" id="COG2003">
    <property type="taxonomic scope" value="Bacteria"/>
</dbReference>
<evidence type="ECO:0000256" key="5">
    <source>
        <dbReference type="ARBA" id="ARBA00023049"/>
    </source>
</evidence>
<dbReference type="EMBL" id="AFOY02000015">
    <property type="protein sequence ID" value="EXF92697.1"/>
    <property type="molecule type" value="Genomic_DNA"/>
</dbReference>
<accession>A0A010T5B8</accession>
<dbReference type="AlphaFoldDB" id="A0A010T5B8"/>
<organism evidence="7 8">
    <name type="scientific">Pseudomonas fluorescens HK44</name>
    <dbReference type="NCBI Taxonomy" id="1042209"/>
    <lineage>
        <taxon>Bacteria</taxon>
        <taxon>Pseudomonadati</taxon>
        <taxon>Pseudomonadota</taxon>
        <taxon>Gammaproteobacteria</taxon>
        <taxon>Pseudomonadales</taxon>
        <taxon>Pseudomonadaceae</taxon>
        <taxon>Pseudomonas</taxon>
    </lineage>
</organism>
<dbReference type="GO" id="GO:0008237">
    <property type="term" value="F:metallopeptidase activity"/>
    <property type="evidence" value="ECO:0007669"/>
    <property type="project" value="UniProtKB-KW"/>
</dbReference>